<dbReference type="Proteomes" id="UP000827872">
    <property type="component" value="Linkage Group LG01"/>
</dbReference>
<dbReference type="EMBL" id="CM037614">
    <property type="protein sequence ID" value="KAH8015982.1"/>
    <property type="molecule type" value="Genomic_DNA"/>
</dbReference>
<evidence type="ECO:0000313" key="1">
    <source>
        <dbReference type="EMBL" id="KAH8015982.1"/>
    </source>
</evidence>
<proteinExistence type="predicted"/>
<reference evidence="1" key="1">
    <citation type="submission" date="2021-08" db="EMBL/GenBank/DDBJ databases">
        <title>The first chromosome-level gecko genome reveals the dynamic sex chromosomes of Neotropical dwarf geckos (Sphaerodactylidae: Sphaerodactylus).</title>
        <authorList>
            <person name="Pinto B.J."/>
            <person name="Keating S.E."/>
            <person name="Gamble T."/>
        </authorList>
    </citation>
    <scope>NUCLEOTIDE SEQUENCE</scope>
    <source>
        <strain evidence="1">TG3544</strain>
    </source>
</reference>
<evidence type="ECO:0000313" key="2">
    <source>
        <dbReference type="Proteomes" id="UP000827872"/>
    </source>
</evidence>
<gene>
    <name evidence="1" type="ORF">K3G42_010885</name>
</gene>
<name>A0ACB8G8T2_9SAUR</name>
<sequence>MELLSPNIPHTCMAAVVIVCTMGAMDVYLVEQSAGARRLGVCTLALAGDLFFLLVLRFATVWLGGEARLAQRGYAMVLWFLFAFALEIKLYFIYQHYATEGQAPDPLARHTLTLLLSICIPALYTVLGATELLAQATTSFRKKDELRRRLFWVVLDLLDVLEIQASLWEPQQRVLPLWAEGLTFFYCYGLLLVLPCVSLSELGVQNPHCGTLYPLLSLASVNVATIFIRGGLLLLCHDQRISSIFMGKNFLAIALKSCAVLQHHTGTQAARETCHRCPTCNQSLGRTRTTGEQQHRHVQTTAEIRNRQSTADYSHEYAQTAAGQPSKHTANDQLHEQAKAKASHRNPTVEMPLEQAQVTDEQSHRSAQTTDHQLHRHCCIKESSHYRHTIQHSPRDPTTIGPTTDRALRTGYRVQLKVGPKGGPGTACPARMIVRITPAGSTFCTALAARETFDMHVSSVFLGDAILGQRSKTAGMLGSWSLARRTSGVRFHGN</sequence>
<comment type="caution">
    <text evidence="1">The sequence shown here is derived from an EMBL/GenBank/DDBJ whole genome shotgun (WGS) entry which is preliminary data.</text>
</comment>
<accession>A0ACB8G8T2</accession>
<protein>
    <submittedName>
        <fullName evidence="1">Uncharacterized protein</fullName>
    </submittedName>
</protein>
<organism evidence="1 2">
    <name type="scientific">Sphaerodactylus townsendi</name>
    <dbReference type="NCBI Taxonomy" id="933632"/>
    <lineage>
        <taxon>Eukaryota</taxon>
        <taxon>Metazoa</taxon>
        <taxon>Chordata</taxon>
        <taxon>Craniata</taxon>
        <taxon>Vertebrata</taxon>
        <taxon>Euteleostomi</taxon>
        <taxon>Lepidosauria</taxon>
        <taxon>Squamata</taxon>
        <taxon>Bifurcata</taxon>
        <taxon>Gekkota</taxon>
        <taxon>Sphaerodactylidae</taxon>
        <taxon>Sphaerodactylus</taxon>
    </lineage>
</organism>
<keyword evidence="2" id="KW-1185">Reference proteome</keyword>